<comment type="caution">
    <text evidence="3">The sequence shown here is derived from an EMBL/GenBank/DDBJ whole genome shotgun (WGS) entry which is preliminary data.</text>
</comment>
<gene>
    <name evidence="3" type="ORF">DFL_002257</name>
</gene>
<dbReference type="PANTHER" id="PTHR46082">
    <property type="entry name" value="ATP/GTP-BINDING PROTEIN-RELATED"/>
    <property type="match status" value="1"/>
</dbReference>
<dbReference type="Gene3D" id="3.40.50.1580">
    <property type="entry name" value="Nucleoside phosphorylase domain"/>
    <property type="match status" value="1"/>
</dbReference>
<organism evidence="3 4">
    <name type="scientific">Arthrobotrys flagrans</name>
    <name type="common">Nematode-trapping fungus</name>
    <name type="synonym">Trichothecium flagrans</name>
    <dbReference type="NCBI Taxonomy" id="97331"/>
    <lineage>
        <taxon>Eukaryota</taxon>
        <taxon>Fungi</taxon>
        <taxon>Dikarya</taxon>
        <taxon>Ascomycota</taxon>
        <taxon>Pezizomycotina</taxon>
        <taxon>Orbiliomycetes</taxon>
        <taxon>Orbiliales</taxon>
        <taxon>Orbiliaceae</taxon>
        <taxon>Arthrobotrys</taxon>
    </lineage>
</organism>
<dbReference type="STRING" id="97331.A0A437A9Z0"/>
<dbReference type="InterPro" id="IPR035994">
    <property type="entry name" value="Nucleoside_phosphorylase_sf"/>
</dbReference>
<keyword evidence="4" id="KW-1185">Reference proteome</keyword>
<evidence type="ECO:0000313" key="4">
    <source>
        <dbReference type="Proteomes" id="UP000283090"/>
    </source>
</evidence>
<evidence type="ECO:0000259" key="2">
    <source>
        <dbReference type="Pfam" id="PF24883"/>
    </source>
</evidence>
<name>A0A437A9Z0_ARTFL</name>
<dbReference type="InterPro" id="IPR027417">
    <property type="entry name" value="P-loop_NTPase"/>
</dbReference>
<proteinExistence type="predicted"/>
<dbReference type="Pfam" id="PF24883">
    <property type="entry name" value="NPHP3_N"/>
    <property type="match status" value="1"/>
</dbReference>
<protein>
    <recommendedName>
        <fullName evidence="2">Nephrocystin 3-like N-terminal domain-containing protein</fullName>
    </recommendedName>
</protein>
<dbReference type="InterPro" id="IPR056884">
    <property type="entry name" value="NPHP3-like_N"/>
</dbReference>
<sequence length="793" mass="88458">MDLDLEAEDYTIGWVCALPLESEAATAVLDRIHPQPPIPNKSDTNSYKFGQIGSYNIVLACLPSGVIGTTSAAGVVENMRHSFPSVENCLMVGIGGGAPLLPQNDIRLGDVVVGHPKGNYGGILPYLFGKTIQEGKFVQTGKYLNGPPMLFLNAISKLRSEVTELHVIMVDVLGEEYVPIKFARSEIDHLYQADYDHSDETASCSSCDSSKLVTRPAREEHQNQPYIHYGLIASGDQVVRYGVTRDTLSRERDVLCFEMEAEGIVNTLPFLVIRGVCDYADSHKNKVWQPYAALAAAAFAKALMLNLLVRDPDESSSRFSKLPILLPVAKGATFGSFGTDGEPMCLNRTRENLLRIITNWANASDGQATRPIFWLSGGAGTGKSTIARTVAKFFTDEALLGGSFFRRGVEDCSKADKLVTTLANDLRFHVRGVSAGIRKALQKDPRVTEKLLREQFEELIQKPLMEARPIRPTIPVIDALDECENENHVSAVVKFLALVTEIDDTIRVFITSRGEAFINDIFKTLPQVVQKRVLHDVEKLEIQSDIRVFIEHELAIIRTKRGLPDDWPTSTGIESLVAIASPLFIVAANICRLLDDRRFRPDVQLSNLLGCEFAPIIMEANPQKSLRWTYRHILSQSLEGTTKTQQQIIVQEFKRIVGVIVLLEQPLSLSCLSKLIDMNEKDIETRLDGFHSVLHVPTDPNGTIKTPHLSFREFLFDADTKTETPFWLDEREIHRGIAQHCIKLMRNRLRRNICGLQSPGVLRDEISSNAIDQILTADIKYACSYWVNHLLKA</sequence>
<dbReference type="GO" id="GO:0003824">
    <property type="term" value="F:catalytic activity"/>
    <property type="evidence" value="ECO:0007669"/>
    <property type="project" value="InterPro"/>
</dbReference>
<dbReference type="Gene3D" id="3.40.50.300">
    <property type="entry name" value="P-loop containing nucleotide triphosphate hydrolases"/>
    <property type="match status" value="1"/>
</dbReference>
<dbReference type="SUPFAM" id="SSF53167">
    <property type="entry name" value="Purine and uridine phosphorylases"/>
    <property type="match status" value="1"/>
</dbReference>
<reference evidence="3 4" key="1">
    <citation type="submission" date="2019-01" db="EMBL/GenBank/DDBJ databases">
        <title>Intercellular communication is required for trap formation in the nematode-trapping fungus Duddingtonia flagrans.</title>
        <authorList>
            <person name="Youssar L."/>
            <person name="Wernet V."/>
            <person name="Hensel N."/>
            <person name="Hildebrandt H.-G."/>
            <person name="Fischer R."/>
        </authorList>
    </citation>
    <scope>NUCLEOTIDE SEQUENCE [LARGE SCALE GENOMIC DNA]</scope>
    <source>
        <strain evidence="3 4">CBS H-5679</strain>
    </source>
</reference>
<dbReference type="OrthoDB" id="1577640at2759"/>
<dbReference type="SUPFAM" id="SSF52540">
    <property type="entry name" value="P-loop containing nucleoside triphosphate hydrolases"/>
    <property type="match status" value="1"/>
</dbReference>
<evidence type="ECO:0000256" key="1">
    <source>
        <dbReference type="ARBA" id="ARBA00022737"/>
    </source>
</evidence>
<dbReference type="RefSeq" id="XP_067493603.1">
    <property type="nucleotide sequence ID" value="XM_067631016.1"/>
</dbReference>
<dbReference type="GeneID" id="93584568"/>
<keyword evidence="1" id="KW-0677">Repeat</keyword>
<dbReference type="GO" id="GO:0009116">
    <property type="term" value="P:nucleoside metabolic process"/>
    <property type="evidence" value="ECO:0007669"/>
    <property type="project" value="InterPro"/>
</dbReference>
<evidence type="ECO:0000313" key="3">
    <source>
        <dbReference type="EMBL" id="RVD88059.1"/>
    </source>
</evidence>
<dbReference type="EMBL" id="SAEB01000003">
    <property type="protein sequence ID" value="RVD88059.1"/>
    <property type="molecule type" value="Genomic_DNA"/>
</dbReference>
<dbReference type="VEuPathDB" id="FungiDB:DFL_002257"/>
<accession>A0A437A9Z0</accession>
<dbReference type="InterPro" id="IPR053137">
    <property type="entry name" value="NLR-like"/>
</dbReference>
<dbReference type="Proteomes" id="UP000283090">
    <property type="component" value="Unassembled WGS sequence"/>
</dbReference>
<feature type="domain" description="Nephrocystin 3-like N-terminal" evidence="2">
    <location>
        <begin position="359"/>
        <end position="513"/>
    </location>
</feature>
<dbReference type="AlphaFoldDB" id="A0A437A9Z0"/>
<dbReference type="PANTHER" id="PTHR46082:SF11">
    <property type="entry name" value="AAA+ ATPASE DOMAIN-CONTAINING PROTEIN-RELATED"/>
    <property type="match status" value="1"/>
</dbReference>